<reference evidence="2 3" key="1">
    <citation type="submission" date="2020-03" db="EMBL/GenBank/DDBJ databases">
        <title>Draft Genome Sequence of Cudoniella acicularis.</title>
        <authorList>
            <person name="Buettner E."/>
            <person name="Kellner H."/>
        </authorList>
    </citation>
    <scope>NUCLEOTIDE SEQUENCE [LARGE SCALE GENOMIC DNA]</scope>
    <source>
        <strain evidence="2 3">DSM 108380</strain>
    </source>
</reference>
<feature type="region of interest" description="Disordered" evidence="1">
    <location>
        <begin position="365"/>
        <end position="420"/>
    </location>
</feature>
<dbReference type="PANTHER" id="PTHR38119:SF1">
    <property type="entry name" value="BTB DOMAIN-CONTAINING PROTEIN"/>
    <property type="match status" value="1"/>
</dbReference>
<evidence type="ECO:0000256" key="1">
    <source>
        <dbReference type="SAM" id="MobiDB-lite"/>
    </source>
</evidence>
<feature type="compositionally biased region" description="Basic residues" evidence="1">
    <location>
        <begin position="25"/>
        <end position="34"/>
    </location>
</feature>
<name>A0A8H4W752_9HELO</name>
<gene>
    <name evidence="2" type="ORF">G7Y89_g2271</name>
</gene>
<evidence type="ECO:0008006" key="4">
    <source>
        <dbReference type="Google" id="ProtNLM"/>
    </source>
</evidence>
<accession>A0A8H4W752</accession>
<evidence type="ECO:0000313" key="3">
    <source>
        <dbReference type="Proteomes" id="UP000566819"/>
    </source>
</evidence>
<protein>
    <recommendedName>
        <fullName evidence="4">BTB domain-containing protein</fullName>
    </recommendedName>
</protein>
<sequence>MVSQMELEPSNYLARRGPSSVVSSSRHRRGGRHHRHAGYISNEFPEFSHTGDVEILIKAGSRTNRYLLHRLILSQCSGFFEASTSQEWSRAANEPGGDLARIGEESGSDIDRTSLREVKKRWRYELDSGTSNDDIPMLVQRENTAISLFGANDGRPPPVRNKPPASNPSFFRSVANLTLPSHAPPPLPISQEDQDLLTDYDNLFRIFYNHPPALDSIDIATAYIQCKSLLTLADLYDALAVVGPRIDHHLLQFQSRLWKQIAKYPASYLKLGFLAQSKTIFQEALIHVVGQWPQGERHIRHQLPDSVLEVIEDKVEDLADIIGKVECKLFRLTLTTSRGERITPHNSYPDWLVMSLFRQWLADNTAPTPLPPPSSSRGAPSRHGPGHSRHNTNSSALTHPASSPTMSASTPSSHPPPFYHPNQNIGRTFRILGTLPATYLNHDECKKFLKLSPEIYTRENLKKFERRMDELKALAREAVKPLMRCCLLGSAEAMNVSYLTCTRVEERDFPWLE</sequence>
<feature type="compositionally biased region" description="Low complexity" evidence="1">
    <location>
        <begin position="398"/>
        <end position="412"/>
    </location>
</feature>
<proteinExistence type="predicted"/>
<dbReference type="AlphaFoldDB" id="A0A8H4W752"/>
<dbReference type="Proteomes" id="UP000566819">
    <property type="component" value="Unassembled WGS sequence"/>
</dbReference>
<evidence type="ECO:0000313" key="2">
    <source>
        <dbReference type="EMBL" id="KAF4635831.1"/>
    </source>
</evidence>
<dbReference type="EMBL" id="JAAMPI010000097">
    <property type="protein sequence ID" value="KAF4635831.1"/>
    <property type="molecule type" value="Genomic_DNA"/>
</dbReference>
<feature type="compositionally biased region" description="Low complexity" evidence="1">
    <location>
        <begin position="14"/>
        <end position="24"/>
    </location>
</feature>
<comment type="caution">
    <text evidence="2">The sequence shown here is derived from an EMBL/GenBank/DDBJ whole genome shotgun (WGS) entry which is preliminary data.</text>
</comment>
<keyword evidence="3" id="KW-1185">Reference proteome</keyword>
<dbReference type="PANTHER" id="PTHR38119">
    <property type="entry name" value="BTB DOMAIN-CONTAINING PROTEIN-RELATED"/>
    <property type="match status" value="1"/>
</dbReference>
<dbReference type="OrthoDB" id="5280838at2759"/>
<feature type="region of interest" description="Disordered" evidence="1">
    <location>
        <begin position="1"/>
        <end position="34"/>
    </location>
</feature>
<organism evidence="2 3">
    <name type="scientific">Cudoniella acicularis</name>
    <dbReference type="NCBI Taxonomy" id="354080"/>
    <lineage>
        <taxon>Eukaryota</taxon>
        <taxon>Fungi</taxon>
        <taxon>Dikarya</taxon>
        <taxon>Ascomycota</taxon>
        <taxon>Pezizomycotina</taxon>
        <taxon>Leotiomycetes</taxon>
        <taxon>Helotiales</taxon>
        <taxon>Tricladiaceae</taxon>
        <taxon>Cudoniella</taxon>
    </lineage>
</organism>